<proteinExistence type="predicted"/>
<protein>
    <recommendedName>
        <fullName evidence="3">Phosphotransferase</fullName>
    </recommendedName>
</protein>
<dbReference type="InterPro" id="IPR016776">
    <property type="entry name" value="ApeP-like_dehydratase"/>
</dbReference>
<dbReference type="AlphaFoldDB" id="A0A0K2ZRP9"/>
<reference evidence="2" key="1">
    <citation type="submission" date="2015-07" db="EMBL/GenBank/DDBJ databases">
        <authorList>
            <person name="Wibberg D."/>
        </authorList>
    </citation>
    <scope>NUCLEOTIDE SEQUENCE [LARGE SCALE GENOMIC DNA]</scope>
</reference>
<dbReference type="Pfam" id="PF22817">
    <property type="entry name" value="ApeP-like"/>
    <property type="match status" value="1"/>
</dbReference>
<accession>A0A0K2ZRP9</accession>
<evidence type="ECO:0000313" key="1">
    <source>
        <dbReference type="EMBL" id="CTP88466.1"/>
    </source>
</evidence>
<dbReference type="RefSeq" id="WP_053835565.1">
    <property type="nucleotide sequence ID" value="NZ_CXOI01000038.1"/>
</dbReference>
<evidence type="ECO:0000313" key="2">
    <source>
        <dbReference type="Proteomes" id="UP000046187"/>
    </source>
</evidence>
<dbReference type="Proteomes" id="UP000046187">
    <property type="component" value="Unassembled WGS sequence"/>
</dbReference>
<organism evidence="1 2">
    <name type="scientific">Xanthomonas graminis pv. arrhenatheri LMG 727</name>
    <dbReference type="NCBI Taxonomy" id="1195923"/>
    <lineage>
        <taxon>Bacteria</taxon>
        <taxon>Pseudomonadati</taxon>
        <taxon>Pseudomonadota</taxon>
        <taxon>Gammaproteobacteria</taxon>
        <taxon>Lysobacterales</taxon>
        <taxon>Lysobacteraceae</taxon>
        <taxon>Xanthomonas</taxon>
        <taxon>Xanthomonas translucens group</taxon>
        <taxon>Xanthomonas graminis</taxon>
    </lineage>
</organism>
<keyword evidence="2" id="KW-1185">Reference proteome</keyword>
<evidence type="ECO:0008006" key="3">
    <source>
        <dbReference type="Google" id="ProtNLM"/>
    </source>
</evidence>
<name>A0A0K2ZRP9_9XANT</name>
<sequence length="160" mass="17445">MTELPRGRDAIAALVPHQGLMCLWEQVIAWDAQRIVLRSQTHRAAEHPLRSGGRLRALHLCEYGAQAMAVHGGLLARASGEAVHGDQLDRASGTPARLGMLVALRGVHLHVADLQDLPDAIECEAEVLLQAEDSQQYSFRLVHRAQLLAEGRATVMLRAA</sequence>
<dbReference type="InterPro" id="IPR029069">
    <property type="entry name" value="HotDog_dom_sf"/>
</dbReference>
<dbReference type="SUPFAM" id="SSF54637">
    <property type="entry name" value="Thioesterase/thiol ester dehydrase-isomerase"/>
    <property type="match status" value="1"/>
</dbReference>
<dbReference type="EMBL" id="CXOI01000038">
    <property type="protein sequence ID" value="CTP88466.1"/>
    <property type="molecule type" value="Genomic_DNA"/>
</dbReference>
<gene>
    <name evidence="1" type="ORF">XTALMG727_2380</name>
</gene>